<dbReference type="Pfam" id="PF00069">
    <property type="entry name" value="Pkinase"/>
    <property type="match status" value="1"/>
</dbReference>
<dbReference type="SUPFAM" id="SSF56112">
    <property type="entry name" value="Protein kinase-like (PK-like)"/>
    <property type="match status" value="1"/>
</dbReference>
<feature type="region of interest" description="Disordered" evidence="7">
    <location>
        <begin position="382"/>
        <end position="478"/>
    </location>
</feature>
<dbReference type="InterPro" id="IPR011009">
    <property type="entry name" value="Kinase-like_dom_sf"/>
</dbReference>
<feature type="compositionally biased region" description="Low complexity" evidence="7">
    <location>
        <begin position="384"/>
        <end position="406"/>
    </location>
</feature>
<dbReference type="Gene3D" id="1.10.510.10">
    <property type="entry name" value="Transferase(Phosphotransferase) domain 1"/>
    <property type="match status" value="1"/>
</dbReference>
<dbReference type="SMART" id="SM00220">
    <property type="entry name" value="S_TKc"/>
    <property type="match status" value="1"/>
</dbReference>
<dbReference type="PANTHER" id="PTHR24055">
    <property type="entry name" value="MITOGEN-ACTIVATED PROTEIN KINASE"/>
    <property type="match status" value="1"/>
</dbReference>
<evidence type="ECO:0000256" key="7">
    <source>
        <dbReference type="SAM" id="MobiDB-lite"/>
    </source>
</evidence>
<sequence>MVFDAYGTKFDIDDRYSFIKALGKGAYGVVCSTRDAKTGNKVAIKKICPMAKSVYDAKHTLREIRLLRHCGQHPNIITLVDLMLGDSEDSLYIGMECMDTDLHRIIQSSQKLSISHHKHFMYQLVLGIEFLHSKGILHRDLKPANLLVSKNCDLRISDFGLARRAPDASDGKPLMTEHVVTRWYRPPELMLSPDGKYTAAVDVWSIGCIFAELLGRTPLFPGKNFVHQLQLIFDVIGTPHSSETAYIKNSQAIQFLRSLPKKGPVDLASIYPHACQEAIHFMSSCIRFSASDRTTVESALAHPFFDNAPLKGKAVHIPEIDETRFNFEFEQQELDEKALREIIIDEVADFVEEHGLRPPPKRARRSTAARIDTSIRALHARVCATSSSSSSASSTSTSRKTMSARTTSDKNKGTAAVSDTNIENSSHSNRKNRDIRHTSARDQDDDMESSSSNGSREHHTSSSSVDSSSSTISTSSVKTTKTYASDNVNGMATGTQPMYDTYQSREEDHVTTSRSQPSYHQQQQQHGDAGSHPDGARLRKKSRSFTSRIISTSNKLSKSVTGHEMPRLPSVHRSYSISSISRARSQPVETVSSPMSCSDEEDLGHGGQYRSNCGHHVHGSRIRSSSSSNSNNNNNNNYENGEQDAAVYDEDEFDARNPHHRLHRQSSRSAQRYGNVQEEQKDDMGGASSSSSSSSTLSSASVSSASSSSASSTMLPIRNILRKQRAHNGTELPLREINRGAAYNSGHHQQPGMSSSAMYKRVGAGASQKSSNAAMGGGMGMSMKHPHRSHMPASSSYGVQTRSRKMQSTGLPPPSAALQASASGSSMGSMSSAPNAMSSSSRRTRSTRMMH</sequence>
<keyword evidence="4 9" id="KW-0418">Kinase</keyword>
<feature type="binding site" evidence="6">
    <location>
        <position position="46"/>
    </location>
    <ligand>
        <name>ATP</name>
        <dbReference type="ChEBI" id="CHEBI:30616"/>
    </ligand>
</feature>
<keyword evidence="10" id="KW-1185">Reference proteome</keyword>
<evidence type="ECO:0000259" key="8">
    <source>
        <dbReference type="PROSITE" id="PS50011"/>
    </source>
</evidence>
<feature type="region of interest" description="Disordered" evidence="7">
    <location>
        <begin position="768"/>
        <end position="851"/>
    </location>
</feature>
<evidence type="ECO:0000313" key="9">
    <source>
        <dbReference type="EMBL" id="GBG24484.1"/>
    </source>
</evidence>
<dbReference type="PROSITE" id="PS00108">
    <property type="entry name" value="PROTEIN_KINASE_ST"/>
    <property type="match status" value="1"/>
</dbReference>
<keyword evidence="2" id="KW-0808">Transferase</keyword>
<dbReference type="InterPro" id="IPR017441">
    <property type="entry name" value="Protein_kinase_ATP_BS"/>
</dbReference>
<reference evidence="9 10" key="1">
    <citation type="submission" date="2017-12" db="EMBL/GenBank/DDBJ databases">
        <title>Sequencing, de novo assembly and annotation of complete genome of a new Thraustochytrid species, strain FCC1311.</title>
        <authorList>
            <person name="Sedici K."/>
            <person name="Godart F."/>
            <person name="Aiese Cigliano R."/>
            <person name="Sanseverino W."/>
            <person name="Barakat M."/>
            <person name="Ortet P."/>
            <person name="Marechal E."/>
            <person name="Cagnac O."/>
            <person name="Amato A."/>
        </authorList>
    </citation>
    <scope>NUCLEOTIDE SEQUENCE [LARGE SCALE GENOMIC DNA]</scope>
</reference>
<evidence type="ECO:0000256" key="5">
    <source>
        <dbReference type="ARBA" id="ARBA00022840"/>
    </source>
</evidence>
<dbReference type="CDD" id="cd07834">
    <property type="entry name" value="STKc_MAPK"/>
    <property type="match status" value="1"/>
</dbReference>
<dbReference type="InterPro" id="IPR050117">
    <property type="entry name" value="MAPK"/>
</dbReference>
<dbReference type="InParanoid" id="A0A2R5G9Y1"/>
<feature type="compositionally biased region" description="Low complexity" evidence="7">
    <location>
        <begin position="573"/>
        <end position="585"/>
    </location>
</feature>
<dbReference type="InterPro" id="IPR000719">
    <property type="entry name" value="Prot_kinase_dom"/>
</dbReference>
<feature type="compositionally biased region" description="Low complexity" evidence="7">
    <location>
        <begin position="544"/>
        <end position="553"/>
    </location>
</feature>
<evidence type="ECO:0000313" key="10">
    <source>
        <dbReference type="Proteomes" id="UP000241890"/>
    </source>
</evidence>
<keyword evidence="3 6" id="KW-0547">Nucleotide-binding</keyword>
<feature type="compositionally biased region" description="Basic and acidic residues" evidence="7">
    <location>
        <begin position="431"/>
        <end position="442"/>
    </location>
</feature>
<feature type="compositionally biased region" description="Low complexity" evidence="7">
    <location>
        <begin position="687"/>
        <end position="712"/>
    </location>
</feature>
<dbReference type="Gene3D" id="3.30.200.20">
    <property type="entry name" value="Phosphorylase Kinase, domain 1"/>
    <property type="match status" value="1"/>
</dbReference>
<organism evidence="9 10">
    <name type="scientific">Hondaea fermentalgiana</name>
    <dbReference type="NCBI Taxonomy" id="2315210"/>
    <lineage>
        <taxon>Eukaryota</taxon>
        <taxon>Sar</taxon>
        <taxon>Stramenopiles</taxon>
        <taxon>Bigyra</taxon>
        <taxon>Labyrinthulomycetes</taxon>
        <taxon>Thraustochytrida</taxon>
        <taxon>Thraustochytriidae</taxon>
        <taxon>Hondaea</taxon>
    </lineage>
</organism>
<name>A0A2R5G9Y1_9STRA</name>
<dbReference type="OrthoDB" id="192887at2759"/>
<dbReference type="GO" id="GO:0005524">
    <property type="term" value="F:ATP binding"/>
    <property type="evidence" value="ECO:0007669"/>
    <property type="project" value="UniProtKB-UniRule"/>
</dbReference>
<keyword evidence="5 6" id="KW-0067">ATP-binding</keyword>
<dbReference type="EMBL" id="BEYU01000006">
    <property type="protein sequence ID" value="GBG24484.1"/>
    <property type="molecule type" value="Genomic_DNA"/>
</dbReference>
<feature type="compositionally biased region" description="Polar residues" evidence="7">
    <location>
        <begin position="792"/>
        <end position="809"/>
    </location>
</feature>
<dbReference type="FunFam" id="1.10.510.10:FF:000040">
    <property type="entry name" value="Mitogen-activated protein kinase"/>
    <property type="match status" value="1"/>
</dbReference>
<comment type="caution">
    <text evidence="9">The sequence shown here is derived from an EMBL/GenBank/DDBJ whole genome shotgun (WGS) entry which is preliminary data.</text>
</comment>
<evidence type="ECO:0000256" key="6">
    <source>
        <dbReference type="PROSITE-ProRule" id="PRU10141"/>
    </source>
</evidence>
<evidence type="ECO:0000256" key="1">
    <source>
        <dbReference type="ARBA" id="ARBA00022527"/>
    </source>
</evidence>
<accession>A0A2R5G9Y1</accession>
<evidence type="ECO:0000256" key="3">
    <source>
        <dbReference type="ARBA" id="ARBA00022741"/>
    </source>
</evidence>
<evidence type="ECO:0000256" key="4">
    <source>
        <dbReference type="ARBA" id="ARBA00022777"/>
    </source>
</evidence>
<gene>
    <name evidence="9" type="ORF">FCC1311_007022</name>
</gene>
<dbReference type="PROSITE" id="PS00107">
    <property type="entry name" value="PROTEIN_KINASE_ATP"/>
    <property type="match status" value="1"/>
</dbReference>
<dbReference type="GO" id="GO:0004674">
    <property type="term" value="F:protein serine/threonine kinase activity"/>
    <property type="evidence" value="ECO:0007669"/>
    <property type="project" value="UniProtKB-KW"/>
</dbReference>
<protein>
    <submittedName>
        <fullName evidence="9">Mitogen-activated protein kinase</fullName>
    </submittedName>
</protein>
<feature type="domain" description="Protein kinase" evidence="8">
    <location>
        <begin position="16"/>
        <end position="305"/>
    </location>
</feature>
<feature type="compositionally biased region" description="Low complexity" evidence="7">
    <location>
        <begin position="624"/>
        <end position="637"/>
    </location>
</feature>
<feature type="compositionally biased region" description="Low complexity" evidence="7">
    <location>
        <begin position="461"/>
        <end position="478"/>
    </location>
</feature>
<dbReference type="PROSITE" id="PS50011">
    <property type="entry name" value="PROTEIN_KINASE_DOM"/>
    <property type="match status" value="1"/>
</dbReference>
<dbReference type="InterPro" id="IPR008271">
    <property type="entry name" value="Ser/Thr_kinase_AS"/>
</dbReference>
<feature type="region of interest" description="Disordered" evidence="7">
    <location>
        <begin position="503"/>
        <end position="641"/>
    </location>
</feature>
<feature type="region of interest" description="Disordered" evidence="7">
    <location>
        <begin position="659"/>
        <end position="713"/>
    </location>
</feature>
<dbReference type="AlphaFoldDB" id="A0A2R5G9Y1"/>
<feature type="compositionally biased region" description="Polar residues" evidence="7">
    <location>
        <begin position="587"/>
        <end position="596"/>
    </location>
</feature>
<evidence type="ECO:0000256" key="2">
    <source>
        <dbReference type="ARBA" id="ARBA00022679"/>
    </source>
</evidence>
<feature type="compositionally biased region" description="Polar residues" evidence="7">
    <location>
        <begin position="417"/>
        <end position="427"/>
    </location>
</feature>
<feature type="compositionally biased region" description="Basic residues" evidence="7">
    <location>
        <begin position="842"/>
        <end position="851"/>
    </location>
</feature>
<keyword evidence="1" id="KW-0723">Serine/threonine-protein kinase</keyword>
<dbReference type="Proteomes" id="UP000241890">
    <property type="component" value="Unassembled WGS sequence"/>
</dbReference>
<proteinExistence type="predicted"/>
<feature type="compositionally biased region" description="Low complexity" evidence="7">
    <location>
        <begin position="816"/>
        <end position="841"/>
    </location>
</feature>